<comment type="caution">
    <text evidence="1">The sequence shown here is derived from an EMBL/GenBank/DDBJ whole genome shotgun (WGS) entry which is preliminary data.</text>
</comment>
<protein>
    <submittedName>
        <fullName evidence="1">Uncharacterized protein</fullName>
    </submittedName>
</protein>
<accession>A0AA39QDL8</accession>
<name>A0AA39QDL8_9AGAR</name>
<sequence length="170" mass="19351">MPPIDLKGAFSNTTWISSAASSVTDNPEIFAFSCILFVCTVAYKMSPPLSPRAQLERLNRDIEGIWALFNASGDDADPDRRSYRCATYVRLKQIQIEACVFGICLLQAQKDDVSWSEYLCSSKKVYFDARVLRKEIEGIRIDVKIANMKTEQQRFGDEKLTYLQSYEIPV</sequence>
<organism evidence="1 2">
    <name type="scientific">Armillaria luteobubalina</name>
    <dbReference type="NCBI Taxonomy" id="153913"/>
    <lineage>
        <taxon>Eukaryota</taxon>
        <taxon>Fungi</taxon>
        <taxon>Dikarya</taxon>
        <taxon>Basidiomycota</taxon>
        <taxon>Agaricomycotina</taxon>
        <taxon>Agaricomycetes</taxon>
        <taxon>Agaricomycetidae</taxon>
        <taxon>Agaricales</taxon>
        <taxon>Marasmiineae</taxon>
        <taxon>Physalacriaceae</taxon>
        <taxon>Armillaria</taxon>
    </lineage>
</organism>
<dbReference type="Proteomes" id="UP001175228">
    <property type="component" value="Unassembled WGS sequence"/>
</dbReference>
<dbReference type="AlphaFoldDB" id="A0AA39QDL8"/>
<evidence type="ECO:0000313" key="1">
    <source>
        <dbReference type="EMBL" id="KAK0500551.1"/>
    </source>
</evidence>
<proteinExistence type="predicted"/>
<evidence type="ECO:0000313" key="2">
    <source>
        <dbReference type="Proteomes" id="UP001175228"/>
    </source>
</evidence>
<keyword evidence="2" id="KW-1185">Reference proteome</keyword>
<dbReference type="EMBL" id="JAUEPU010000008">
    <property type="protein sequence ID" value="KAK0500551.1"/>
    <property type="molecule type" value="Genomic_DNA"/>
</dbReference>
<gene>
    <name evidence="1" type="ORF">EDD18DRAFT_1150514</name>
</gene>
<reference evidence="1" key="1">
    <citation type="submission" date="2023-06" db="EMBL/GenBank/DDBJ databases">
        <authorList>
            <consortium name="Lawrence Berkeley National Laboratory"/>
            <person name="Ahrendt S."/>
            <person name="Sahu N."/>
            <person name="Indic B."/>
            <person name="Wong-Bajracharya J."/>
            <person name="Merenyi Z."/>
            <person name="Ke H.-M."/>
            <person name="Monk M."/>
            <person name="Kocsube S."/>
            <person name="Drula E."/>
            <person name="Lipzen A."/>
            <person name="Balint B."/>
            <person name="Henrissat B."/>
            <person name="Andreopoulos B."/>
            <person name="Martin F.M."/>
            <person name="Harder C.B."/>
            <person name="Rigling D."/>
            <person name="Ford K.L."/>
            <person name="Foster G.D."/>
            <person name="Pangilinan J."/>
            <person name="Papanicolaou A."/>
            <person name="Barry K."/>
            <person name="LaButti K."/>
            <person name="Viragh M."/>
            <person name="Koriabine M."/>
            <person name="Yan M."/>
            <person name="Riley R."/>
            <person name="Champramary S."/>
            <person name="Plett K.L."/>
            <person name="Tsai I.J."/>
            <person name="Slot J."/>
            <person name="Sipos G."/>
            <person name="Plett J."/>
            <person name="Nagy L.G."/>
            <person name="Grigoriev I.V."/>
        </authorList>
    </citation>
    <scope>NUCLEOTIDE SEQUENCE</scope>
    <source>
        <strain evidence="1">HWK02</strain>
    </source>
</reference>